<dbReference type="GO" id="GO:0016706">
    <property type="term" value="F:2-oxoglutarate-dependent dioxygenase activity"/>
    <property type="evidence" value="ECO:0007669"/>
    <property type="project" value="UniProtKB-ARBA"/>
</dbReference>
<dbReference type="Pfam" id="PF05721">
    <property type="entry name" value="PhyH"/>
    <property type="match status" value="1"/>
</dbReference>
<comment type="caution">
    <text evidence="1">The sequence shown here is derived from an EMBL/GenBank/DDBJ whole genome shotgun (WGS) entry which is preliminary data.</text>
</comment>
<keyword evidence="1" id="KW-0560">Oxidoreductase</keyword>
<dbReference type="SUPFAM" id="SSF51197">
    <property type="entry name" value="Clavaminate synthase-like"/>
    <property type="match status" value="1"/>
</dbReference>
<dbReference type="InterPro" id="IPR008775">
    <property type="entry name" value="Phytyl_CoA_dOase-like"/>
</dbReference>
<evidence type="ECO:0000313" key="2">
    <source>
        <dbReference type="Proteomes" id="UP000536441"/>
    </source>
</evidence>
<organism evidence="1 2">
    <name type="scientific">Sphingomonas zeae</name>
    <dbReference type="NCBI Taxonomy" id="1646122"/>
    <lineage>
        <taxon>Bacteria</taxon>
        <taxon>Pseudomonadati</taxon>
        <taxon>Pseudomonadota</taxon>
        <taxon>Alphaproteobacteria</taxon>
        <taxon>Sphingomonadales</taxon>
        <taxon>Sphingomonadaceae</taxon>
        <taxon>Sphingomonas</taxon>
    </lineage>
</organism>
<keyword evidence="1" id="KW-0223">Dioxygenase</keyword>
<dbReference type="Proteomes" id="UP000536441">
    <property type="component" value="Unassembled WGS sequence"/>
</dbReference>
<sequence length="188" mass="20509">MAELFADWPAGRPGQRIDLARAAALSGVRRLIADQAPAMRPVRALLFDKADGANWALAWHQDRTIEVAERREVAGFGPWTVKRGRVHVAPPVALLERMATVRFHLDPVDADNAPLLVAPGSHRLGLIPEASIEAVAADCGEAMCLAEAGSVWLYRTLILHGSARSRPERHRRVLQIDLSAEDLPGGLR</sequence>
<proteinExistence type="predicted"/>
<accession>A0A7Y6EH26</accession>
<dbReference type="AlphaFoldDB" id="A0A7Y6EH26"/>
<name>A0A7Y6EH26_9SPHN</name>
<dbReference type="EMBL" id="JABMCH010000061">
    <property type="protein sequence ID" value="NUU46642.1"/>
    <property type="molecule type" value="Genomic_DNA"/>
</dbReference>
<evidence type="ECO:0000313" key="1">
    <source>
        <dbReference type="EMBL" id="NUU46642.1"/>
    </source>
</evidence>
<dbReference type="RefSeq" id="WP_246358129.1">
    <property type="nucleotide sequence ID" value="NZ_CBCRYR010000010.1"/>
</dbReference>
<dbReference type="Gene3D" id="2.60.120.620">
    <property type="entry name" value="q2cbj1_9rhob like domain"/>
    <property type="match status" value="1"/>
</dbReference>
<keyword evidence="2" id="KW-1185">Reference proteome</keyword>
<gene>
    <name evidence="1" type="ORF">HP438_06600</name>
</gene>
<protein>
    <submittedName>
        <fullName evidence="1">Phytanoyl-CoA dioxygenase</fullName>
    </submittedName>
</protein>
<reference evidence="1 2" key="1">
    <citation type="submission" date="2020-05" db="EMBL/GenBank/DDBJ databases">
        <title>Genome Sequencing of Type Strains.</title>
        <authorList>
            <person name="Lemaire J.F."/>
            <person name="Inderbitzin P."/>
            <person name="Gregorio O.A."/>
            <person name="Collins S.B."/>
            <person name="Wespe N."/>
            <person name="Knight-Connoni V."/>
        </authorList>
    </citation>
    <scope>NUCLEOTIDE SEQUENCE [LARGE SCALE GENOMIC DNA]</scope>
    <source>
        <strain evidence="1 2">DSM 100049</strain>
    </source>
</reference>